<keyword evidence="1" id="KW-1133">Transmembrane helix</keyword>
<gene>
    <name evidence="3" type="ORF">LMG32879_000131</name>
</gene>
<evidence type="ECO:0000313" key="3">
    <source>
        <dbReference type="EMBL" id="CAI9119318.1"/>
    </source>
</evidence>
<proteinExistence type="predicted"/>
<organism evidence="3 4">
    <name type="scientific">Brytella acorum</name>
    <dbReference type="NCBI Taxonomy" id="2959299"/>
    <lineage>
        <taxon>Bacteria</taxon>
        <taxon>Pseudomonadati</taxon>
        <taxon>Pseudomonadota</taxon>
        <taxon>Alphaproteobacteria</taxon>
        <taxon>Acetobacterales</taxon>
        <taxon>Acetobacteraceae</taxon>
        <taxon>Brytella</taxon>
    </lineage>
</organism>
<comment type="caution">
    <text evidence="3">The sequence shown here is derived from an EMBL/GenBank/DDBJ whole genome shotgun (WGS) entry which is preliminary data.</text>
</comment>
<keyword evidence="1" id="KW-0472">Membrane</keyword>
<dbReference type="InterPro" id="IPR012093">
    <property type="entry name" value="Pirin"/>
</dbReference>
<dbReference type="Pfam" id="PF17954">
    <property type="entry name" value="Pirin_C_2"/>
    <property type="match status" value="1"/>
</dbReference>
<feature type="domain" description="Quercetin 2,3-dioxygenase C-terminal cupin" evidence="2">
    <location>
        <begin position="166"/>
        <end position="239"/>
    </location>
</feature>
<name>A0AA35V3K2_9PROT</name>
<dbReference type="PANTHER" id="PTHR43212">
    <property type="entry name" value="QUERCETIN 2,3-DIOXYGENASE"/>
    <property type="match status" value="1"/>
</dbReference>
<accession>A0AA35V3K2</accession>
<feature type="transmembrane region" description="Helical" evidence="1">
    <location>
        <begin position="220"/>
        <end position="239"/>
    </location>
</feature>
<dbReference type="RefSeq" id="WP_289842363.1">
    <property type="nucleotide sequence ID" value="NZ_CATKSH010000001.1"/>
</dbReference>
<sequence>MTITIRRASSLGETKLGDAALRCHFSFRDALDGRHVHDGRLRVVNAGVLPEGGAFALGPEENIDILTWCGHGDLSATVEGFEPQTLEAGSLHAVSTASGVSKLVWASEAGATFLQFWFLPDLEGGEPTQETRPAFPALEDGAFRVLASGFPEDNSEDGEIVRDGAPVPLRGNARLLHADIRAGEGAAYGTRPDRDLYLVVVAGTVSLGATALSAGDAAAIAGVTEIIVMATATACVFLTDTSAT</sequence>
<reference evidence="3" key="1">
    <citation type="submission" date="2023-03" db="EMBL/GenBank/DDBJ databases">
        <authorList>
            <person name="Cleenwerck I."/>
        </authorList>
    </citation>
    <scope>NUCLEOTIDE SEQUENCE</scope>
    <source>
        <strain evidence="3">LMG 32879</strain>
    </source>
</reference>
<dbReference type="Proteomes" id="UP001176960">
    <property type="component" value="Unassembled WGS sequence"/>
</dbReference>
<dbReference type="AlphaFoldDB" id="A0AA35V3K2"/>
<evidence type="ECO:0000256" key="1">
    <source>
        <dbReference type="SAM" id="Phobius"/>
    </source>
</evidence>
<dbReference type="EMBL" id="CATKSH010000001">
    <property type="protein sequence ID" value="CAI9119318.1"/>
    <property type="molecule type" value="Genomic_DNA"/>
</dbReference>
<dbReference type="InterPro" id="IPR011051">
    <property type="entry name" value="RmlC_Cupin_sf"/>
</dbReference>
<keyword evidence="1" id="KW-0812">Transmembrane</keyword>
<evidence type="ECO:0000259" key="2">
    <source>
        <dbReference type="Pfam" id="PF17954"/>
    </source>
</evidence>
<dbReference type="PANTHER" id="PTHR43212:SF3">
    <property type="entry name" value="QUERCETIN 2,3-DIOXYGENASE"/>
    <property type="match status" value="1"/>
</dbReference>
<feature type="transmembrane region" description="Helical" evidence="1">
    <location>
        <begin position="196"/>
        <end position="214"/>
    </location>
</feature>
<dbReference type="Gene3D" id="2.60.120.10">
    <property type="entry name" value="Jelly Rolls"/>
    <property type="match status" value="2"/>
</dbReference>
<dbReference type="SUPFAM" id="SSF51182">
    <property type="entry name" value="RmlC-like cupins"/>
    <property type="match status" value="1"/>
</dbReference>
<evidence type="ECO:0000313" key="4">
    <source>
        <dbReference type="Proteomes" id="UP001176960"/>
    </source>
</evidence>
<keyword evidence="4" id="KW-1185">Reference proteome</keyword>
<dbReference type="InterPro" id="IPR041602">
    <property type="entry name" value="Quercetinase_C"/>
</dbReference>
<dbReference type="InterPro" id="IPR014710">
    <property type="entry name" value="RmlC-like_jellyroll"/>
</dbReference>
<protein>
    <recommendedName>
        <fullName evidence="2">Quercetin 2,3-dioxygenase C-terminal cupin domain-containing protein</fullName>
    </recommendedName>
</protein>